<evidence type="ECO:0008006" key="4">
    <source>
        <dbReference type="Google" id="ProtNLM"/>
    </source>
</evidence>
<gene>
    <name evidence="2" type="ORF">MPH_03935</name>
</gene>
<evidence type="ECO:0000313" key="2">
    <source>
        <dbReference type="EMBL" id="EKG18809.1"/>
    </source>
</evidence>
<dbReference type="HOGENOM" id="CLU_612612_0_0_1"/>
<name>K2S8S8_MACPH</name>
<comment type="caution">
    <text evidence="2">The sequence shown here is derived from an EMBL/GenBank/DDBJ whole genome shotgun (WGS) entry which is preliminary data.</text>
</comment>
<accession>K2S8S8</accession>
<dbReference type="EMBL" id="AHHD01000171">
    <property type="protein sequence ID" value="EKG18809.1"/>
    <property type="molecule type" value="Genomic_DNA"/>
</dbReference>
<feature type="compositionally biased region" description="Low complexity" evidence="1">
    <location>
        <begin position="10"/>
        <end position="31"/>
    </location>
</feature>
<dbReference type="AlphaFoldDB" id="K2S8S8"/>
<organism evidence="2 3">
    <name type="scientific">Macrophomina phaseolina (strain MS6)</name>
    <name type="common">Charcoal rot fungus</name>
    <dbReference type="NCBI Taxonomy" id="1126212"/>
    <lineage>
        <taxon>Eukaryota</taxon>
        <taxon>Fungi</taxon>
        <taxon>Dikarya</taxon>
        <taxon>Ascomycota</taxon>
        <taxon>Pezizomycotina</taxon>
        <taxon>Dothideomycetes</taxon>
        <taxon>Dothideomycetes incertae sedis</taxon>
        <taxon>Botryosphaeriales</taxon>
        <taxon>Botryosphaeriaceae</taxon>
        <taxon>Macrophomina</taxon>
    </lineage>
</organism>
<evidence type="ECO:0000313" key="3">
    <source>
        <dbReference type="Proteomes" id="UP000007129"/>
    </source>
</evidence>
<proteinExistence type="predicted"/>
<dbReference type="Proteomes" id="UP000007129">
    <property type="component" value="Unassembled WGS sequence"/>
</dbReference>
<sequence length="447" mass="50609">MPSALEPRAEGPSLLGGPAAAAEPPLRAKPPTGAVVLHQLPPPQQQQQQRQSPPAPAISHQQQPPPISTTTSTTTTPSPPSPAPKCPALPLELWMHILSLVRSTEDLPHLWFAARATSRALRAAAERVFPTTHLRDWLHVCTFHIPRSRLAFERLNPADGAKAVLRARPWRGFEESPVDVRRRGSVLALEEQAGDGAGAGVWGEYLRREGLRGFGGHMVCLRGVVQDTEVCGWEVVREGDGVFEVEVQWKGLVDALFGEELRARRRGEVLASRFKRDRDAKWAYFGPEVVDRKLDFKTFEAVLLGNENHRAYQNGYRDARRLRVERWIKSVESDPARAHALRKKEIDAEWIPNFRMNAVRERMEKKMVEWGEEAEPLASYIRRRLLESDIPMKLEQGSLDKELAGEEKHLQDDDDVESPRWTEVGLLWKGKTVQEVDHIMKMPRAWE</sequence>
<reference evidence="2 3" key="1">
    <citation type="journal article" date="2012" name="BMC Genomics">
        <title>Tools to kill: Genome of one of the most destructive plant pathogenic fungi Macrophomina phaseolina.</title>
        <authorList>
            <person name="Islam M.S."/>
            <person name="Haque M.S."/>
            <person name="Islam M.M."/>
            <person name="Emdad E.M."/>
            <person name="Halim A."/>
            <person name="Hossen Q.M.M."/>
            <person name="Hossain M.Z."/>
            <person name="Ahmed B."/>
            <person name="Rahim S."/>
            <person name="Rahman M.S."/>
            <person name="Alam M.M."/>
            <person name="Hou S."/>
            <person name="Wan X."/>
            <person name="Saito J.A."/>
            <person name="Alam M."/>
        </authorList>
    </citation>
    <scope>NUCLEOTIDE SEQUENCE [LARGE SCALE GENOMIC DNA]</scope>
    <source>
        <strain evidence="2 3">MS6</strain>
    </source>
</reference>
<protein>
    <recommendedName>
        <fullName evidence="4">F-box domain-containing protein</fullName>
    </recommendedName>
</protein>
<dbReference type="OrthoDB" id="3930071at2759"/>
<feature type="compositionally biased region" description="Low complexity" evidence="1">
    <location>
        <begin position="45"/>
        <end position="76"/>
    </location>
</feature>
<dbReference type="VEuPathDB" id="FungiDB:MPH_03935"/>
<dbReference type="InParanoid" id="K2S8S8"/>
<feature type="region of interest" description="Disordered" evidence="1">
    <location>
        <begin position="1"/>
        <end position="85"/>
    </location>
</feature>
<evidence type="ECO:0000256" key="1">
    <source>
        <dbReference type="SAM" id="MobiDB-lite"/>
    </source>
</evidence>